<evidence type="ECO:0008006" key="9">
    <source>
        <dbReference type="Google" id="ProtNLM"/>
    </source>
</evidence>
<comment type="caution">
    <text evidence="7">The sequence shown here is derived from an EMBL/GenBank/DDBJ whole genome shotgun (WGS) entry which is preliminary data.</text>
</comment>
<dbReference type="CDD" id="cd18312">
    <property type="entry name" value="BTB_POZ_NPY3-like"/>
    <property type="match status" value="1"/>
</dbReference>
<dbReference type="PROSITE" id="PS50097">
    <property type="entry name" value="BTB"/>
    <property type="match status" value="1"/>
</dbReference>
<proteinExistence type="inferred from homology"/>
<keyword evidence="8" id="KW-1185">Reference proteome</keyword>
<evidence type="ECO:0000313" key="8">
    <source>
        <dbReference type="Proteomes" id="UP000734854"/>
    </source>
</evidence>
<dbReference type="Gene3D" id="3.30.710.10">
    <property type="entry name" value="Potassium Channel Kv1.1, Chain A"/>
    <property type="match status" value="1"/>
</dbReference>
<name>A0A8J5GVX2_ZINOF</name>
<gene>
    <name evidence="7" type="ORF">ZIOFF_032640</name>
</gene>
<reference evidence="7 8" key="1">
    <citation type="submission" date="2020-08" db="EMBL/GenBank/DDBJ databases">
        <title>Plant Genome Project.</title>
        <authorList>
            <person name="Zhang R.-G."/>
        </authorList>
    </citation>
    <scope>NUCLEOTIDE SEQUENCE [LARGE SCALE GENOMIC DNA]</scope>
    <source>
        <tissue evidence="7">Rhizome</tissue>
    </source>
</reference>
<feature type="domain" description="NPH3" evidence="6">
    <location>
        <begin position="551"/>
        <end position="829"/>
    </location>
</feature>
<feature type="compositionally biased region" description="Low complexity" evidence="4">
    <location>
        <begin position="938"/>
        <end position="950"/>
    </location>
</feature>
<comment type="pathway">
    <text evidence="1">Protein modification; protein ubiquitination.</text>
</comment>
<evidence type="ECO:0000259" key="5">
    <source>
        <dbReference type="PROSITE" id="PS50097"/>
    </source>
</evidence>
<dbReference type="AlphaFoldDB" id="A0A8J5GVX2"/>
<organism evidence="7 8">
    <name type="scientific">Zingiber officinale</name>
    <name type="common">Ginger</name>
    <name type="synonym">Amomum zingiber</name>
    <dbReference type="NCBI Taxonomy" id="94328"/>
    <lineage>
        <taxon>Eukaryota</taxon>
        <taxon>Viridiplantae</taxon>
        <taxon>Streptophyta</taxon>
        <taxon>Embryophyta</taxon>
        <taxon>Tracheophyta</taxon>
        <taxon>Spermatophyta</taxon>
        <taxon>Magnoliopsida</taxon>
        <taxon>Liliopsida</taxon>
        <taxon>Zingiberales</taxon>
        <taxon>Zingiberaceae</taxon>
        <taxon>Zingiber</taxon>
    </lineage>
</organism>
<dbReference type="InterPro" id="IPR027356">
    <property type="entry name" value="NPH3_dom"/>
</dbReference>
<dbReference type="PROSITE" id="PS51649">
    <property type="entry name" value="NPH3"/>
    <property type="match status" value="1"/>
</dbReference>
<evidence type="ECO:0000256" key="1">
    <source>
        <dbReference type="ARBA" id="ARBA00004906"/>
    </source>
</evidence>
<dbReference type="Proteomes" id="UP000734854">
    <property type="component" value="Unassembled WGS sequence"/>
</dbReference>
<sequence>MHGLPSAKSREVSSFHVRHLIIGTDFPSSLCPSRLPPSLSRCCATRHRPTPVTPSCRALDPYSTAERRRDALLDVNSPATGWIRPRAGSLYLASVAILQQRHSSVANHQLGHPDLEVFLLGEAKQCQRWSVRDRRKKRGGALTQGRNNRIIPYLVLLFCVCPLNVRKRGGRPLSRGVKDDGHQLDAVTSGMISIGYLRSAFQKTKATVGRHGFSPLVKIPFRSGYHGLPTRSAPLLEKDARCLVLLKPYPSPRDAVFLFAGKNRNLEGELEGGIEKGSEAISHGEKNNPLAIHFVEHASHGVDYLRNGRLRIVDLKYFSVVEEVFFASPAPLFPFLFLGNMKYMKLGSKPDAFQADGNNIRFVASELAADIVINVGDVKFYLHKFPLLSKSLRLQKLVAATNEDSNDEIDIPDIPGGPAALEVCAKFCYGMIVTLNAYNVVAARCAAEYLEMHETVEKGNLIYKIEVFLSSSILRSWKDSIIVLQTTKSLLPWAEDLKVINHCLDSIASKASMDHSEVDWSYTYNKKKLPSENGLDPHWNGVRKQMSVPKDWWVEDLCDLEMDLYKRVIVAINTKGKVSNDVIGEALKAYAYRRLPGFSKGSLMFGNDPTKTRTILESVIWLLPTEPGSVSCSFLFKILRAASILECSEIYRKELIKRIGQQLQEASVADILVPATMGEAIYDVDLVVSVVEEFVMLDRDTVRNSPVSSEELVEVRSPVFVPASSKIAVAKLIDEYLAEVAKDPNLPLSKFVELADMVSVASRPVHDGLYRAIDMYLKEHPSLTKSEKKKICGLMDCRKLSTDACIHAVQNERLPLRVVVQVLFFEQMRASAATSGSAPEGPSNVKAVFLRENGGSYGSSRSAVTTNTEEDWDGVLTTGDLKSTSLAGRGGGSQRSTSGGNVNKQSDDKSNGKVKGILMPKKMLSKLWSGKGQGCDNSSSDMSESPSPDSINQEDCKSTHSRNTRHSVS</sequence>
<evidence type="ECO:0000256" key="2">
    <source>
        <dbReference type="ARBA" id="ARBA00022786"/>
    </source>
</evidence>
<evidence type="ECO:0000256" key="3">
    <source>
        <dbReference type="PROSITE-ProRule" id="PRU00982"/>
    </source>
</evidence>
<dbReference type="PANTHER" id="PTHR32370">
    <property type="entry name" value="OS12G0117600 PROTEIN"/>
    <property type="match status" value="1"/>
</dbReference>
<feature type="domain" description="BTB" evidence="5">
    <location>
        <begin position="369"/>
        <end position="437"/>
    </location>
</feature>
<dbReference type="UniPathway" id="UPA00143"/>
<feature type="compositionally biased region" description="Basic residues" evidence="4">
    <location>
        <begin position="959"/>
        <end position="969"/>
    </location>
</feature>
<evidence type="ECO:0000259" key="6">
    <source>
        <dbReference type="PROSITE" id="PS51649"/>
    </source>
</evidence>
<evidence type="ECO:0000313" key="7">
    <source>
        <dbReference type="EMBL" id="KAG6507298.1"/>
    </source>
</evidence>
<accession>A0A8J5GVX2</accession>
<dbReference type="GO" id="GO:0016567">
    <property type="term" value="P:protein ubiquitination"/>
    <property type="evidence" value="ECO:0007669"/>
    <property type="project" value="UniProtKB-UniPathway"/>
</dbReference>
<feature type="region of interest" description="Disordered" evidence="4">
    <location>
        <begin position="857"/>
        <end position="969"/>
    </location>
</feature>
<protein>
    <recommendedName>
        <fullName evidence="9">Phototropic-responsive NPH3 family protein</fullName>
    </recommendedName>
</protein>
<evidence type="ECO:0000256" key="4">
    <source>
        <dbReference type="SAM" id="MobiDB-lite"/>
    </source>
</evidence>
<dbReference type="Pfam" id="PF00651">
    <property type="entry name" value="BTB"/>
    <property type="match status" value="1"/>
</dbReference>
<feature type="compositionally biased region" description="Polar residues" evidence="4">
    <location>
        <begin position="858"/>
        <end position="867"/>
    </location>
</feature>
<dbReference type="InterPro" id="IPR011333">
    <property type="entry name" value="SKP1/BTB/POZ_sf"/>
</dbReference>
<dbReference type="InterPro" id="IPR000210">
    <property type="entry name" value="BTB/POZ_dom"/>
</dbReference>
<keyword evidence="2" id="KW-0833">Ubl conjugation pathway</keyword>
<dbReference type="EMBL" id="JACMSC010000009">
    <property type="protein sequence ID" value="KAG6507298.1"/>
    <property type="molecule type" value="Genomic_DNA"/>
</dbReference>
<dbReference type="InterPro" id="IPR043454">
    <property type="entry name" value="NPH3/RPT2-like"/>
</dbReference>
<dbReference type="SUPFAM" id="SSF54695">
    <property type="entry name" value="POZ domain"/>
    <property type="match status" value="1"/>
</dbReference>
<dbReference type="Pfam" id="PF03000">
    <property type="entry name" value="NPH3"/>
    <property type="match status" value="1"/>
</dbReference>
<comment type="similarity">
    <text evidence="3">Belongs to the NPH3 family.</text>
</comment>